<accession>B9XLB9</accession>
<evidence type="ECO:0000256" key="5">
    <source>
        <dbReference type="ARBA" id="ARBA00022842"/>
    </source>
</evidence>
<evidence type="ECO:0000259" key="6">
    <source>
        <dbReference type="Pfam" id="PF03738"/>
    </source>
</evidence>
<proteinExistence type="predicted"/>
<dbReference type="InterPro" id="IPR005494">
    <property type="entry name" value="GSPS_pre-ATP-grasp-like_dom"/>
</dbReference>
<organism evidence="7 8">
    <name type="scientific">Pedosphaera parvula (strain Ellin514)</name>
    <dbReference type="NCBI Taxonomy" id="320771"/>
    <lineage>
        <taxon>Bacteria</taxon>
        <taxon>Pseudomonadati</taxon>
        <taxon>Verrucomicrobiota</taxon>
        <taxon>Pedosphaerae</taxon>
        <taxon>Pedosphaerales</taxon>
        <taxon>Pedosphaeraceae</taxon>
        <taxon>Pedosphaera</taxon>
    </lineage>
</organism>
<evidence type="ECO:0000256" key="2">
    <source>
        <dbReference type="ARBA" id="ARBA00022723"/>
    </source>
</evidence>
<dbReference type="STRING" id="320771.Cflav_PD1870"/>
<evidence type="ECO:0000313" key="7">
    <source>
        <dbReference type="EMBL" id="EEF59322.1"/>
    </source>
</evidence>
<keyword evidence="2" id="KW-0479">Metal-binding</keyword>
<protein>
    <recommendedName>
        <fullName evidence="6">Glutathionylspermidine synthase pre-ATP-grasp-like domain-containing protein</fullName>
    </recommendedName>
</protein>
<dbReference type="OrthoDB" id="9765517at2"/>
<sequence length="437" mass="48114">MQNIASEVFKDSDCLPEAARPVWMAGAPLPMDAFNALRRRALLEHCKWDPQVGDVGTLASFPLIMGRETWKTLASLAEALGYETLAAEQEILQRPDLMKRIGLPRRICKALQKVPESGLTAEAARVMRYDFHLTTEGWRISELNSDVPGGFTEASSYTQMMAAHYAGALPAGDPVADWCGAVSKAAGGDGTIALLTASGFMEDHQIMAYLARHLNASGCTTHLANPQQLEWSDGFASLNSAWHSGRIDAIVRFYQGEWLAKLPETCGWHYFFAGGKTPVGNPGCAIISESKRFPLVWDDLETRLPTWRRLLPETRDPRDAPWQTDDGWLLKSALCNTGDTVSIRSALSDKAWRAVSREVRWWPKQWVAQRRFQSVALMTPIGPMHPCVGVYTINGRVAGAYTRITAGSVIDFAAIDIALLVEDAACAESKLSEGFNE</sequence>
<dbReference type="Proteomes" id="UP000003688">
    <property type="component" value="Unassembled WGS sequence"/>
</dbReference>
<keyword evidence="3" id="KW-0547">Nucleotide-binding</keyword>
<keyword evidence="5" id="KW-0460">Magnesium</keyword>
<dbReference type="GO" id="GO:0005524">
    <property type="term" value="F:ATP binding"/>
    <property type="evidence" value="ECO:0007669"/>
    <property type="project" value="UniProtKB-KW"/>
</dbReference>
<evidence type="ECO:0000256" key="1">
    <source>
        <dbReference type="ARBA" id="ARBA00022598"/>
    </source>
</evidence>
<dbReference type="AlphaFoldDB" id="B9XLB9"/>
<comment type="caution">
    <text evidence="7">The sequence shown here is derived from an EMBL/GenBank/DDBJ whole genome shotgun (WGS) entry which is preliminary data.</text>
</comment>
<keyword evidence="1" id="KW-0436">Ligase</keyword>
<evidence type="ECO:0000313" key="8">
    <source>
        <dbReference type="Proteomes" id="UP000003688"/>
    </source>
</evidence>
<keyword evidence="8" id="KW-1185">Reference proteome</keyword>
<dbReference type="GO" id="GO:0046872">
    <property type="term" value="F:metal ion binding"/>
    <property type="evidence" value="ECO:0007669"/>
    <property type="project" value="UniProtKB-KW"/>
</dbReference>
<keyword evidence="4" id="KW-0067">ATP-binding</keyword>
<dbReference type="RefSeq" id="WP_007416610.1">
    <property type="nucleotide sequence ID" value="NZ_ABOX02000029.1"/>
</dbReference>
<name>B9XLB9_PEDPL</name>
<dbReference type="EMBL" id="ABOX02000029">
    <property type="protein sequence ID" value="EEF59322.1"/>
    <property type="molecule type" value="Genomic_DNA"/>
</dbReference>
<dbReference type="GO" id="GO:0016874">
    <property type="term" value="F:ligase activity"/>
    <property type="evidence" value="ECO:0007669"/>
    <property type="project" value="UniProtKB-KW"/>
</dbReference>
<dbReference type="Pfam" id="PF03738">
    <property type="entry name" value="GSP_synth"/>
    <property type="match status" value="1"/>
</dbReference>
<evidence type="ECO:0000256" key="3">
    <source>
        <dbReference type="ARBA" id="ARBA00022741"/>
    </source>
</evidence>
<reference evidence="7 8" key="1">
    <citation type="journal article" date="2011" name="J. Bacteriol.">
        <title>Genome sequence of 'Pedosphaera parvula' Ellin514, an aerobic Verrucomicrobial isolate from pasture soil.</title>
        <authorList>
            <person name="Kant R."/>
            <person name="van Passel M.W."/>
            <person name="Sangwan P."/>
            <person name="Palva A."/>
            <person name="Lucas S."/>
            <person name="Copeland A."/>
            <person name="Lapidus A."/>
            <person name="Glavina Del Rio T."/>
            <person name="Dalin E."/>
            <person name="Tice H."/>
            <person name="Bruce D."/>
            <person name="Goodwin L."/>
            <person name="Pitluck S."/>
            <person name="Chertkov O."/>
            <person name="Larimer F.W."/>
            <person name="Land M.L."/>
            <person name="Hauser L."/>
            <person name="Brettin T.S."/>
            <person name="Detter J.C."/>
            <person name="Han S."/>
            <person name="de Vos W.M."/>
            <person name="Janssen P.H."/>
            <person name="Smidt H."/>
        </authorList>
    </citation>
    <scope>NUCLEOTIDE SEQUENCE [LARGE SCALE GENOMIC DNA]</scope>
    <source>
        <strain evidence="7 8">Ellin514</strain>
    </source>
</reference>
<gene>
    <name evidence="7" type="ORF">Cflav_PD1870</name>
</gene>
<dbReference type="SUPFAM" id="SSF56059">
    <property type="entry name" value="Glutathione synthetase ATP-binding domain-like"/>
    <property type="match status" value="1"/>
</dbReference>
<feature type="domain" description="Glutathionylspermidine synthase pre-ATP-grasp-like" evidence="6">
    <location>
        <begin position="73"/>
        <end position="411"/>
    </location>
</feature>
<evidence type="ECO:0000256" key="4">
    <source>
        <dbReference type="ARBA" id="ARBA00022840"/>
    </source>
</evidence>